<dbReference type="Pfam" id="PF05729">
    <property type="entry name" value="NACHT"/>
    <property type="match status" value="1"/>
</dbReference>
<proteinExistence type="predicted"/>
<dbReference type="Proteomes" id="UP000472277">
    <property type="component" value="Unassembled WGS sequence"/>
</dbReference>
<evidence type="ECO:0000256" key="1">
    <source>
        <dbReference type="ARBA" id="ARBA00004496"/>
    </source>
</evidence>
<dbReference type="InterPro" id="IPR043136">
    <property type="entry name" value="B30.2/SPRY_sf"/>
</dbReference>
<protein>
    <submittedName>
        <fullName evidence="8">NLR family CARD domain-containing protein 3-like</fullName>
    </submittedName>
</protein>
<keyword evidence="6" id="KW-0067">ATP-binding</keyword>
<dbReference type="InterPro" id="IPR041075">
    <property type="entry name" value="NOD1/2_WH"/>
</dbReference>
<dbReference type="OMA" id="HINRRKS"/>
<dbReference type="Ensembl" id="ENSSTUT00000103400.1">
    <property type="protein sequence ID" value="ENSSTUP00000096262.1"/>
    <property type="gene ID" value="ENSSTUG00000043358.1"/>
</dbReference>
<dbReference type="GO" id="GO:0005737">
    <property type="term" value="C:cytoplasm"/>
    <property type="evidence" value="ECO:0007669"/>
    <property type="project" value="UniProtKB-SubCell"/>
</dbReference>
<reference evidence="8" key="2">
    <citation type="submission" date="2025-09" db="UniProtKB">
        <authorList>
            <consortium name="Ensembl"/>
        </authorList>
    </citation>
    <scope>IDENTIFICATION</scope>
</reference>
<dbReference type="InterPro" id="IPR003879">
    <property type="entry name" value="Butyrophylin_SPRY"/>
</dbReference>
<keyword evidence="5" id="KW-0547">Nucleotide-binding</keyword>
<dbReference type="Gene3D" id="3.40.50.300">
    <property type="entry name" value="P-loop containing nucleotide triphosphate hydrolases"/>
    <property type="match status" value="1"/>
</dbReference>
<dbReference type="InterPro" id="IPR027417">
    <property type="entry name" value="P-loop_NTPase"/>
</dbReference>
<dbReference type="InterPro" id="IPR001611">
    <property type="entry name" value="Leu-rich_rpt"/>
</dbReference>
<dbReference type="InterPro" id="IPR006574">
    <property type="entry name" value="PRY"/>
</dbReference>
<dbReference type="InterPro" id="IPR007111">
    <property type="entry name" value="NACHT_NTPase"/>
</dbReference>
<feature type="domain" description="B30.2/SPRY" evidence="7">
    <location>
        <begin position="684"/>
        <end position="877"/>
    </location>
</feature>
<evidence type="ECO:0000256" key="2">
    <source>
        <dbReference type="ARBA" id="ARBA00022490"/>
    </source>
</evidence>
<evidence type="ECO:0000256" key="4">
    <source>
        <dbReference type="ARBA" id="ARBA00022737"/>
    </source>
</evidence>
<dbReference type="PROSITE" id="PS51450">
    <property type="entry name" value="LRR"/>
    <property type="match status" value="2"/>
</dbReference>
<dbReference type="SUPFAM" id="SSF49899">
    <property type="entry name" value="Concanavalin A-like lectins/glucanases"/>
    <property type="match status" value="1"/>
</dbReference>
<dbReference type="Gene3D" id="3.80.10.10">
    <property type="entry name" value="Ribonuclease Inhibitor"/>
    <property type="match status" value="2"/>
</dbReference>
<name>A0A674DJU3_SALTR</name>
<dbReference type="GO" id="GO:0005524">
    <property type="term" value="F:ATP binding"/>
    <property type="evidence" value="ECO:0007669"/>
    <property type="project" value="UniProtKB-KW"/>
</dbReference>
<dbReference type="CDD" id="cd16040">
    <property type="entry name" value="SPRY_PRY_SNTX"/>
    <property type="match status" value="1"/>
</dbReference>
<evidence type="ECO:0000313" key="9">
    <source>
        <dbReference type="Proteomes" id="UP000472277"/>
    </source>
</evidence>
<dbReference type="InterPro" id="IPR003877">
    <property type="entry name" value="SPRY_dom"/>
</dbReference>
<dbReference type="InterPro" id="IPR013320">
    <property type="entry name" value="ConA-like_dom_sf"/>
</dbReference>
<comment type="subcellular location">
    <subcellularLocation>
        <location evidence="1">Cytoplasm</location>
    </subcellularLocation>
</comment>
<dbReference type="AlphaFoldDB" id="A0A674DJU3"/>
<dbReference type="InterPro" id="IPR001870">
    <property type="entry name" value="B30.2/SPRY"/>
</dbReference>
<dbReference type="FunFam" id="3.80.10.10:FF:000714">
    <property type="entry name" value="Si:ch211-149a19.3"/>
    <property type="match status" value="1"/>
</dbReference>
<dbReference type="FunFam" id="3.80.10.10:FF:000100">
    <property type="entry name" value="Si:dkey-11n14.1"/>
    <property type="match status" value="1"/>
</dbReference>
<evidence type="ECO:0000256" key="3">
    <source>
        <dbReference type="ARBA" id="ARBA00022614"/>
    </source>
</evidence>
<evidence type="ECO:0000313" key="8">
    <source>
        <dbReference type="Ensembl" id="ENSSTUP00000096262.1"/>
    </source>
</evidence>
<gene>
    <name evidence="8" type="primary">LOC115186652</name>
</gene>
<dbReference type="PROSITE" id="PS50188">
    <property type="entry name" value="B302_SPRY"/>
    <property type="match status" value="1"/>
</dbReference>
<keyword evidence="3" id="KW-0433">Leucine-rich repeat</keyword>
<sequence>MKDEKLSLIELLNHFSMETKQSRISNYDKYKVLFIFDGLDECRLPLDFQKNKICWDVTKSTSVDVLLTNLIKGNLLPSALLWITTRPAAANRIPSECVDQVTEVRGFNDPQKEEYFRKRFNDEDLASRIISHIKTSRSLHIMCHIPVFCWISATVLEHMLKHKREEMPKTLTEMYTHLVVFHTKQKNEKYLGKEETGPHWNNESILSLGKLAFQQLVNGNLIFYEEDLKEAGIDVNEASVYSGLCTQIFKEECGLYQDKVYCFVHLSIQEFLAAVYVFLSFINNNENLMKKLKTKDKSEVTFYKSAVDKALHSETGDLDLFLRFLLGLSLESNQKHLRGLLTKTRSSSQSHEETVKYIKQKIGKNLSPERSINLFHCLNELNDHSLVEEIQSYLRSGSLSEPNLSPAQWSALVFVLLTSEKELDVFDLKKYSRSEEGLLRLLPVVKASRAALLSGCGVSEEGCDSLVSALRSNPSHLRELDLSNNGLKDSGVKLLSTGLGNPHCRLETLRLSGCGVTEEGCASLVSALESNPSHLRELDLSNNDLKDSGVKLLSAGLGNLHCKLETLRLSGCGVTEKGCASLVSALESNPSHLRELDLSNNDLDDSGVKLLSAGLGNPHCKLETLRLSGCLVTEEGCASLVSALRSNPSHLSELDLSYNHPGDSGVRLLSAGLEDPHCRLEKLNVEHGGENRMKPGLRKYVCDLTLDLNTVNRHLSLSEENRKVTCRTEEQPYPDHPERFEDYRQVLCREGLTGRCYWEVEWSGGADIGVTYKGISRTGWGDDCRIDSLIGANNKSWSLFCSDDSYSAWHNNHLTTIDVPSSSSHRVGVYLDWPAGTLSFYRASSDTLTLLITFTSTFTEPLYPGFRVHYESSVSLK</sequence>
<dbReference type="InterPro" id="IPR041267">
    <property type="entry name" value="NLRP_HD2"/>
</dbReference>
<dbReference type="FunFam" id="2.60.120.920:FF:000037">
    <property type="entry name" value="Si:dkey-191j3.2"/>
    <property type="match status" value="1"/>
</dbReference>
<dbReference type="SMART" id="SM00368">
    <property type="entry name" value="LRR_RI"/>
    <property type="match status" value="8"/>
</dbReference>
<evidence type="ECO:0000256" key="5">
    <source>
        <dbReference type="ARBA" id="ARBA00022741"/>
    </source>
</evidence>
<dbReference type="Pfam" id="PF17776">
    <property type="entry name" value="NLRC4_HD2"/>
    <property type="match status" value="1"/>
</dbReference>
<dbReference type="InterPro" id="IPR051261">
    <property type="entry name" value="NLR"/>
</dbReference>
<dbReference type="Pfam" id="PF00622">
    <property type="entry name" value="SPRY"/>
    <property type="match status" value="1"/>
</dbReference>
<accession>A0A674DJU3</accession>
<organism evidence="8 9">
    <name type="scientific">Salmo trutta</name>
    <name type="common">Brown trout</name>
    <dbReference type="NCBI Taxonomy" id="8032"/>
    <lineage>
        <taxon>Eukaryota</taxon>
        <taxon>Metazoa</taxon>
        <taxon>Chordata</taxon>
        <taxon>Craniata</taxon>
        <taxon>Vertebrata</taxon>
        <taxon>Euteleostomi</taxon>
        <taxon>Actinopterygii</taxon>
        <taxon>Neopterygii</taxon>
        <taxon>Teleostei</taxon>
        <taxon>Protacanthopterygii</taxon>
        <taxon>Salmoniformes</taxon>
        <taxon>Salmonidae</taxon>
        <taxon>Salmoninae</taxon>
        <taxon>Salmo</taxon>
    </lineage>
</organism>
<dbReference type="SMART" id="SM00449">
    <property type="entry name" value="SPRY"/>
    <property type="match status" value="1"/>
</dbReference>
<dbReference type="CDD" id="cd00116">
    <property type="entry name" value="LRR_RI"/>
    <property type="match status" value="1"/>
</dbReference>
<keyword evidence="2" id="KW-0963">Cytoplasm</keyword>
<dbReference type="SUPFAM" id="SSF52047">
    <property type="entry name" value="RNI-like"/>
    <property type="match status" value="1"/>
</dbReference>
<dbReference type="InParanoid" id="A0A674DJU3"/>
<dbReference type="Gene3D" id="2.60.120.920">
    <property type="match status" value="1"/>
</dbReference>
<dbReference type="SMART" id="SM00589">
    <property type="entry name" value="PRY"/>
    <property type="match status" value="1"/>
</dbReference>
<dbReference type="GeneTree" id="ENSGT01150000286904"/>
<dbReference type="Pfam" id="PF13516">
    <property type="entry name" value="LRR_6"/>
    <property type="match status" value="5"/>
</dbReference>
<dbReference type="Pfam" id="PF13765">
    <property type="entry name" value="PRY"/>
    <property type="match status" value="1"/>
</dbReference>
<keyword evidence="4" id="KW-0677">Repeat</keyword>
<dbReference type="Pfam" id="PF17779">
    <property type="entry name" value="WHD_NOD2"/>
    <property type="match status" value="1"/>
</dbReference>
<dbReference type="PRINTS" id="PR01407">
    <property type="entry name" value="BUTYPHLNCDUF"/>
</dbReference>
<dbReference type="InterPro" id="IPR032675">
    <property type="entry name" value="LRR_dom_sf"/>
</dbReference>
<evidence type="ECO:0000256" key="6">
    <source>
        <dbReference type="ARBA" id="ARBA00022840"/>
    </source>
</evidence>
<keyword evidence="9" id="KW-1185">Reference proteome</keyword>
<reference evidence="8" key="1">
    <citation type="submission" date="2025-08" db="UniProtKB">
        <authorList>
            <consortium name="Ensembl"/>
        </authorList>
    </citation>
    <scope>IDENTIFICATION</scope>
</reference>
<evidence type="ECO:0000259" key="7">
    <source>
        <dbReference type="PROSITE" id="PS50188"/>
    </source>
</evidence>
<dbReference type="PANTHER" id="PTHR24106">
    <property type="entry name" value="NACHT, LRR AND CARD DOMAINS-CONTAINING"/>
    <property type="match status" value="1"/>
</dbReference>